<keyword evidence="1" id="KW-0472">Membrane</keyword>
<dbReference type="GeneID" id="92355676"/>
<feature type="transmembrane region" description="Helical" evidence="1">
    <location>
        <begin position="151"/>
        <end position="168"/>
    </location>
</feature>
<dbReference type="AlphaFoldDB" id="A0AAT9GVC9"/>
<keyword evidence="1" id="KW-1133">Transmembrane helix</keyword>
<accession>A0AAT9GVC9</accession>
<dbReference type="EMBL" id="AP031322">
    <property type="protein sequence ID" value="BFH74781.1"/>
    <property type="molecule type" value="Genomic_DNA"/>
</dbReference>
<proteinExistence type="predicted"/>
<dbReference type="RefSeq" id="WP_369610256.1">
    <property type="nucleotide sequence ID" value="NZ_AP031322.1"/>
</dbReference>
<keyword evidence="1" id="KW-0812">Transmembrane</keyword>
<feature type="transmembrane region" description="Helical" evidence="1">
    <location>
        <begin position="12"/>
        <end position="36"/>
    </location>
</feature>
<feature type="transmembrane region" description="Helical" evidence="1">
    <location>
        <begin position="351"/>
        <end position="369"/>
    </location>
</feature>
<feature type="transmembrane region" description="Helical" evidence="1">
    <location>
        <begin position="180"/>
        <end position="198"/>
    </location>
</feature>
<reference evidence="2" key="1">
    <citation type="submission" date="2024-03" db="EMBL/GenBank/DDBJ databases">
        <title>Complete genome sequence of Sulfurisphaera javensis strain KD-1.</title>
        <authorList>
            <person name="Sakai H."/>
            <person name="Nur N."/>
            <person name="Suwanto A."/>
            <person name="Kurosawa N."/>
        </authorList>
    </citation>
    <scope>NUCLEOTIDE SEQUENCE</scope>
    <source>
        <strain evidence="2">KD-1</strain>
    </source>
</reference>
<feature type="transmembrane region" description="Helical" evidence="1">
    <location>
        <begin position="322"/>
        <end position="345"/>
    </location>
</feature>
<organism evidence="2">
    <name type="scientific">Sulfurisphaera javensis</name>
    <dbReference type="NCBI Taxonomy" id="2049879"/>
    <lineage>
        <taxon>Archaea</taxon>
        <taxon>Thermoproteota</taxon>
        <taxon>Thermoprotei</taxon>
        <taxon>Sulfolobales</taxon>
        <taxon>Sulfolobaceae</taxon>
        <taxon>Sulfurisphaera</taxon>
    </lineage>
</organism>
<feature type="transmembrane region" description="Helical" evidence="1">
    <location>
        <begin position="413"/>
        <end position="430"/>
    </location>
</feature>
<evidence type="ECO:0000256" key="1">
    <source>
        <dbReference type="SAM" id="Phobius"/>
    </source>
</evidence>
<sequence>MIWKIVKLKLKTRFSIPLIIANSLIIAVYVITAFSFRYLKETSVSLLALYLLMFFFLLTIQLVGSIGNPAGPLLYDKSDFDFLFTIPADKKDFALAFFIFSIILNLLTFSLPTFIFLIFIMGVYSLPFVISLAISFTTLNVITNKFSKYRWIIILVIELWFLSFLFKFPLSPLSVIYGDFIGYYTYIAFSILTIPFYFKYYTIPTQLNVLVLGGRRKEIAFSSSIFMSMLKKNIRIAGHTGLVSVNLRGYLILSSILSVIYYVFEDLLRGIPIFTIQNINIGVLIVNVSLLFNIMVYSQFSLVGEAVWIYITVMDERTFIRYYIASKLIPLYLVTFPLIVVSSILGNIEETLLILSLPLFFITLTYTLMYSPIISKQGIVMERITLGKTSLFGLVLSIYMLLITVFFMFFPLYVILFIVISNLALLFVSWRKAIENYIMKEI</sequence>
<gene>
    <name evidence="2" type="ORF">SJAV_27250</name>
</gene>
<feature type="transmembrane region" description="Helical" evidence="1">
    <location>
        <begin position="92"/>
        <end position="109"/>
    </location>
</feature>
<feature type="transmembrane region" description="Helical" evidence="1">
    <location>
        <begin position="236"/>
        <end position="264"/>
    </location>
</feature>
<feature type="transmembrane region" description="Helical" evidence="1">
    <location>
        <begin position="284"/>
        <end position="310"/>
    </location>
</feature>
<evidence type="ECO:0000313" key="2">
    <source>
        <dbReference type="EMBL" id="BFH74781.1"/>
    </source>
</evidence>
<feature type="transmembrane region" description="Helical" evidence="1">
    <location>
        <begin position="48"/>
        <end position="71"/>
    </location>
</feature>
<name>A0AAT9GVC9_9CREN</name>
<dbReference type="KEGG" id="sjv:SJAV_27250"/>
<feature type="transmembrane region" description="Helical" evidence="1">
    <location>
        <begin position="115"/>
        <end position="139"/>
    </location>
</feature>
<protein>
    <submittedName>
        <fullName evidence="2">Uncharacterized protein</fullName>
    </submittedName>
</protein>
<feature type="transmembrane region" description="Helical" evidence="1">
    <location>
        <begin position="390"/>
        <end position="407"/>
    </location>
</feature>